<evidence type="ECO:0000256" key="1">
    <source>
        <dbReference type="SAM" id="MobiDB-lite"/>
    </source>
</evidence>
<gene>
    <name evidence="2" type="ORF">RTCCBAU85039_5007</name>
    <name evidence="3" type="ORF">SAMN05216228_10267</name>
</gene>
<accession>A0A1H8SSY1</accession>
<evidence type="ECO:0000313" key="2">
    <source>
        <dbReference type="EMBL" id="SEI13911.1"/>
    </source>
</evidence>
<dbReference type="EMBL" id="FNXB01000035">
    <property type="protein sequence ID" value="SEI13911.1"/>
    <property type="molecule type" value="Genomic_DNA"/>
</dbReference>
<name>A0A1H8SSY1_9HYPH</name>
<proteinExistence type="predicted"/>
<dbReference type="EMBL" id="FOCV01000026">
    <property type="protein sequence ID" value="SEO81464.1"/>
    <property type="molecule type" value="Genomic_DNA"/>
</dbReference>
<sequence>MYQDCSTVVEIARLLKETPWLEWARAIFDLVKGVAWPATLLAAALLFRDQIREKIRDLRKAGPTGAEFDPAQSHAPATEPSTEITTISPTTVTPTGGGETIVHSFSTITTVGNQLLQQVEGLPLEQRVTVLVSRLAEARVISQFEFIWGLIFQSQITFLRRLSVVPMVRSEAMAFYEENARSKFTELAEWDFDKWAKFLFNQALIEEAGSNIAITGPGRDFITWVDLAKATLGRSF</sequence>
<feature type="compositionally biased region" description="Low complexity" evidence="1">
    <location>
        <begin position="78"/>
        <end position="94"/>
    </location>
</feature>
<dbReference type="Proteomes" id="UP000198939">
    <property type="component" value="Unassembled WGS sequence"/>
</dbReference>
<dbReference type="Proteomes" id="UP000183063">
    <property type="component" value="Unassembled WGS sequence"/>
</dbReference>
<evidence type="ECO:0000313" key="5">
    <source>
        <dbReference type="Proteomes" id="UP000198939"/>
    </source>
</evidence>
<keyword evidence="5" id="KW-1185">Reference proteome</keyword>
<protein>
    <submittedName>
        <fullName evidence="2">Uncharacterized protein</fullName>
    </submittedName>
</protein>
<evidence type="ECO:0000313" key="3">
    <source>
        <dbReference type="EMBL" id="SEO81464.1"/>
    </source>
</evidence>
<reference evidence="2" key="3">
    <citation type="submission" date="2016-10" db="EMBL/GenBank/DDBJ databases">
        <authorList>
            <person name="de Groot N.N."/>
        </authorList>
    </citation>
    <scope>NUCLEOTIDE SEQUENCE [LARGE SCALE GENOMIC DNA]</scope>
    <source>
        <strain evidence="2">CCBAU85039</strain>
    </source>
</reference>
<reference evidence="3 5" key="2">
    <citation type="submission" date="2016-10" db="EMBL/GenBank/DDBJ databases">
        <authorList>
            <person name="Varghese N."/>
            <person name="Submissions S."/>
        </authorList>
    </citation>
    <scope>NUCLEOTIDE SEQUENCE [LARGE SCALE GENOMIC DNA]</scope>
    <source>
        <strain evidence="3 5">CGMCC 1.7071</strain>
    </source>
</reference>
<reference evidence="4" key="1">
    <citation type="submission" date="2016-10" db="EMBL/GenBank/DDBJ databases">
        <authorList>
            <person name="Wibberg D."/>
        </authorList>
    </citation>
    <scope>NUCLEOTIDE SEQUENCE [LARGE SCALE GENOMIC DNA]</scope>
</reference>
<feature type="region of interest" description="Disordered" evidence="1">
    <location>
        <begin position="62"/>
        <end position="94"/>
    </location>
</feature>
<dbReference type="RefSeq" id="WP_072379513.1">
    <property type="nucleotide sequence ID" value="NZ_FNXB01000035.1"/>
</dbReference>
<organism evidence="2 4">
    <name type="scientific">Rhizobium tibeticum</name>
    <dbReference type="NCBI Taxonomy" id="501024"/>
    <lineage>
        <taxon>Bacteria</taxon>
        <taxon>Pseudomonadati</taxon>
        <taxon>Pseudomonadota</taxon>
        <taxon>Alphaproteobacteria</taxon>
        <taxon>Hyphomicrobiales</taxon>
        <taxon>Rhizobiaceae</taxon>
        <taxon>Rhizobium/Agrobacterium group</taxon>
        <taxon>Rhizobium</taxon>
    </lineage>
</organism>
<dbReference type="AlphaFoldDB" id="A0A1H8SSY1"/>
<dbReference type="OrthoDB" id="8410976at2"/>
<evidence type="ECO:0000313" key="4">
    <source>
        <dbReference type="Proteomes" id="UP000183063"/>
    </source>
</evidence>